<keyword evidence="2" id="KW-1185">Reference proteome</keyword>
<name>A0A1I5EGB2_9GAMM</name>
<dbReference type="AlphaFoldDB" id="A0A1I5EGB2"/>
<dbReference type="OrthoDB" id="6959740at2"/>
<dbReference type="Proteomes" id="UP000199011">
    <property type="component" value="Unassembled WGS sequence"/>
</dbReference>
<dbReference type="RefSeq" id="WP_092521510.1">
    <property type="nucleotide sequence ID" value="NZ_CAWRAH010000056.1"/>
</dbReference>
<gene>
    <name evidence="1" type="ORF">SAMN05421579_1688</name>
</gene>
<evidence type="ECO:0000313" key="2">
    <source>
        <dbReference type="Proteomes" id="UP000199011"/>
    </source>
</evidence>
<proteinExistence type="predicted"/>
<dbReference type="EMBL" id="FOVO01000068">
    <property type="protein sequence ID" value="SFO10420.1"/>
    <property type="molecule type" value="Genomic_DNA"/>
</dbReference>
<organism evidence="1 2">
    <name type="scientific">Xenorhabdus japonica</name>
    <dbReference type="NCBI Taxonomy" id="53341"/>
    <lineage>
        <taxon>Bacteria</taxon>
        <taxon>Pseudomonadati</taxon>
        <taxon>Pseudomonadota</taxon>
        <taxon>Gammaproteobacteria</taxon>
        <taxon>Enterobacterales</taxon>
        <taxon>Morganellaceae</taxon>
        <taxon>Xenorhabdus</taxon>
    </lineage>
</organism>
<accession>A0A1I5EGB2</accession>
<protein>
    <submittedName>
        <fullName evidence="1">Uncharacterized protein</fullName>
    </submittedName>
</protein>
<evidence type="ECO:0000313" key="1">
    <source>
        <dbReference type="EMBL" id="SFO10420.1"/>
    </source>
</evidence>
<sequence>MKESKLELFFSSPAEYENLTLEVQLGWEKIAEINQDKGVDKLEIELFGSDVAHGSIAKMPLDDFISILIEARETLTQNSSTSEA</sequence>
<reference evidence="2" key="1">
    <citation type="submission" date="2016-10" db="EMBL/GenBank/DDBJ databases">
        <authorList>
            <person name="Varghese N."/>
            <person name="Submissions S."/>
        </authorList>
    </citation>
    <scope>NUCLEOTIDE SEQUENCE [LARGE SCALE GENOMIC DNA]</scope>
    <source>
        <strain evidence="2">DSM 16522</strain>
    </source>
</reference>